<gene>
    <name evidence="8" type="ORF">IEQ34_013447</name>
</gene>
<evidence type="ECO:0000256" key="5">
    <source>
        <dbReference type="ARBA" id="ARBA00023235"/>
    </source>
</evidence>
<evidence type="ECO:0000256" key="6">
    <source>
        <dbReference type="SAM" id="MobiDB-lite"/>
    </source>
</evidence>
<accession>A0AAV7GRE7</accession>
<keyword evidence="9" id="KW-1185">Reference proteome</keyword>
<dbReference type="PROSITE" id="PS50072">
    <property type="entry name" value="CSA_PPIASE_2"/>
    <property type="match status" value="1"/>
</dbReference>
<dbReference type="Proteomes" id="UP000775213">
    <property type="component" value="Unassembled WGS sequence"/>
</dbReference>
<feature type="compositionally biased region" description="Basic residues" evidence="6">
    <location>
        <begin position="274"/>
        <end position="311"/>
    </location>
</feature>
<feature type="compositionally biased region" description="Low complexity" evidence="6">
    <location>
        <begin position="504"/>
        <end position="515"/>
    </location>
</feature>
<evidence type="ECO:0000259" key="7">
    <source>
        <dbReference type="PROSITE" id="PS50072"/>
    </source>
</evidence>
<feature type="compositionally biased region" description="Low complexity" evidence="6">
    <location>
        <begin position="238"/>
        <end position="271"/>
    </location>
</feature>
<dbReference type="InterPro" id="IPR029000">
    <property type="entry name" value="Cyclophilin-like_dom_sf"/>
</dbReference>
<dbReference type="FunFam" id="2.40.100.10:FF:000022">
    <property type="entry name" value="Peptidyl-prolyl cis-trans isomerase CYP95"/>
    <property type="match status" value="1"/>
</dbReference>
<dbReference type="Pfam" id="PF00160">
    <property type="entry name" value="Pro_isomerase"/>
    <property type="match status" value="1"/>
</dbReference>
<keyword evidence="5" id="KW-0413">Isomerase</keyword>
<evidence type="ECO:0000313" key="8">
    <source>
        <dbReference type="EMBL" id="KAH0458132.1"/>
    </source>
</evidence>
<feature type="domain" description="PPIase cyclophilin-type" evidence="7">
    <location>
        <begin position="9"/>
        <end position="186"/>
    </location>
</feature>
<sequence>MAKKNPLVFLEISLAGGPAERLVIELFSDVVPRTAENFRSLCTGEKGSGRSTLKPLHYKGSIIHRIIKGFGGDFTRQDGIELICTGFFTYVTSSCSGGESIYGGKFPDENFKLKHDGRGIVSMANSGQDSNGSQFFITFKATPHLDGKHVVFGKVVQGMDFLKKIEQAGSDTGKPTCLVKIVNCGEITEIKAATFSTERGKKLAKFGKDLSDSSDGLRESDKRHVKDKKAKRKKRYSSSDSYSSVDSDSDSDSTSSDSDSDPSSSSTSSSSDYRRKRRKKASKKEKNENRKRKRVKHRVKHRRNYSKKSRQKISTSSSDSGSGNSDSSDSDTEKVGSKNIDRSDKKSPPADISAKVLSKAAAEGKTFADKKSSKDYASQEEGEVQENGEARQHNDDLDTQVDRPINQHHISDEKSIGSRGLHKKSGGGMSPSSGPSGSLQLDGSARSPEREPISQYQLSTKASEPAPTETQNITKEVSQDGGSQRIRKGRGFTKEYSFARRYRTPSPVRSPVRPSQYKGRNDLGRDIDRNGRFRNYREWSPPRRSRRSPSRSPDRYRGRRIRSRSNSRSPRYQGHNRDRSLSPRRSRSRSPAGGHRPIVSGALRSRLGPRRTSPQWRAKSRSNSRSRSPDGGKCKKAASLSRSRSSSPAGHKGLVSYGDGEP</sequence>
<dbReference type="AlphaFoldDB" id="A0AAV7GRE7"/>
<reference evidence="8 9" key="1">
    <citation type="journal article" date="2021" name="Hortic Res">
        <title>Chromosome-scale assembly of the Dendrobium chrysotoxum genome enhances the understanding of orchid evolution.</title>
        <authorList>
            <person name="Zhang Y."/>
            <person name="Zhang G.Q."/>
            <person name="Zhang D."/>
            <person name="Liu X.D."/>
            <person name="Xu X.Y."/>
            <person name="Sun W.H."/>
            <person name="Yu X."/>
            <person name="Zhu X."/>
            <person name="Wang Z.W."/>
            <person name="Zhao X."/>
            <person name="Zhong W.Y."/>
            <person name="Chen H."/>
            <person name="Yin W.L."/>
            <person name="Huang T."/>
            <person name="Niu S.C."/>
            <person name="Liu Z.J."/>
        </authorList>
    </citation>
    <scope>NUCLEOTIDE SEQUENCE [LARGE SCALE GENOMIC DNA]</scope>
    <source>
        <strain evidence="8">Lindl</strain>
    </source>
</reference>
<protein>
    <recommendedName>
        <fullName evidence="3">peptidylprolyl isomerase</fullName>
        <ecNumber evidence="3">5.2.1.8</ecNumber>
    </recommendedName>
</protein>
<dbReference type="PANTHER" id="PTHR11071:SF561">
    <property type="entry name" value="PEPTIDYL-PROLYL CIS-TRANS ISOMERASE D-RELATED"/>
    <property type="match status" value="1"/>
</dbReference>
<dbReference type="GO" id="GO:0005737">
    <property type="term" value="C:cytoplasm"/>
    <property type="evidence" value="ECO:0007669"/>
    <property type="project" value="TreeGrafter"/>
</dbReference>
<dbReference type="PRINTS" id="PR00153">
    <property type="entry name" value="CSAPPISMRASE"/>
</dbReference>
<feature type="compositionally biased region" description="Basic and acidic residues" evidence="6">
    <location>
        <begin position="331"/>
        <end position="348"/>
    </location>
</feature>
<feature type="compositionally biased region" description="Polar residues" evidence="6">
    <location>
        <begin position="454"/>
        <end position="482"/>
    </location>
</feature>
<dbReference type="SUPFAM" id="SSF50891">
    <property type="entry name" value="Cyclophilin-like"/>
    <property type="match status" value="1"/>
</dbReference>
<dbReference type="GO" id="GO:0006457">
    <property type="term" value="P:protein folding"/>
    <property type="evidence" value="ECO:0007669"/>
    <property type="project" value="TreeGrafter"/>
</dbReference>
<comment type="catalytic activity">
    <reaction evidence="1">
        <text>[protein]-peptidylproline (omega=180) = [protein]-peptidylproline (omega=0)</text>
        <dbReference type="Rhea" id="RHEA:16237"/>
        <dbReference type="Rhea" id="RHEA-COMP:10747"/>
        <dbReference type="Rhea" id="RHEA-COMP:10748"/>
        <dbReference type="ChEBI" id="CHEBI:83833"/>
        <dbReference type="ChEBI" id="CHEBI:83834"/>
        <dbReference type="EC" id="5.2.1.8"/>
    </reaction>
</comment>
<evidence type="ECO:0000256" key="3">
    <source>
        <dbReference type="ARBA" id="ARBA00013194"/>
    </source>
</evidence>
<dbReference type="GO" id="GO:0003755">
    <property type="term" value="F:peptidyl-prolyl cis-trans isomerase activity"/>
    <property type="evidence" value="ECO:0007669"/>
    <property type="project" value="UniProtKB-KW"/>
</dbReference>
<evidence type="ECO:0000256" key="4">
    <source>
        <dbReference type="ARBA" id="ARBA00023110"/>
    </source>
</evidence>
<evidence type="ECO:0000256" key="2">
    <source>
        <dbReference type="ARBA" id="ARBA00007365"/>
    </source>
</evidence>
<feature type="compositionally biased region" description="Low complexity" evidence="6">
    <location>
        <begin position="314"/>
        <end position="327"/>
    </location>
</feature>
<name>A0AAV7GRE7_DENCH</name>
<dbReference type="InterPro" id="IPR002130">
    <property type="entry name" value="Cyclophilin-type_PPIase_dom"/>
</dbReference>
<dbReference type="Gene3D" id="2.40.100.10">
    <property type="entry name" value="Cyclophilin-like"/>
    <property type="match status" value="1"/>
</dbReference>
<evidence type="ECO:0000313" key="9">
    <source>
        <dbReference type="Proteomes" id="UP000775213"/>
    </source>
</evidence>
<proteinExistence type="inferred from homology"/>
<feature type="compositionally biased region" description="Basic and acidic residues" evidence="6">
    <location>
        <begin position="207"/>
        <end position="224"/>
    </location>
</feature>
<keyword evidence="4" id="KW-0697">Rotamase</keyword>
<comment type="caution">
    <text evidence="8">The sequence shown here is derived from an EMBL/GenBank/DDBJ whole genome shotgun (WGS) entry which is preliminary data.</text>
</comment>
<dbReference type="EMBL" id="JAGFBR010000012">
    <property type="protein sequence ID" value="KAH0458132.1"/>
    <property type="molecule type" value="Genomic_DNA"/>
</dbReference>
<feature type="compositionally biased region" description="Basic residues" evidence="6">
    <location>
        <begin position="225"/>
        <end position="236"/>
    </location>
</feature>
<feature type="compositionally biased region" description="Basic and acidic residues" evidence="6">
    <location>
        <begin position="519"/>
        <end position="541"/>
    </location>
</feature>
<dbReference type="EC" id="5.2.1.8" evidence="3"/>
<organism evidence="8 9">
    <name type="scientific">Dendrobium chrysotoxum</name>
    <name type="common">Orchid</name>
    <dbReference type="NCBI Taxonomy" id="161865"/>
    <lineage>
        <taxon>Eukaryota</taxon>
        <taxon>Viridiplantae</taxon>
        <taxon>Streptophyta</taxon>
        <taxon>Embryophyta</taxon>
        <taxon>Tracheophyta</taxon>
        <taxon>Spermatophyta</taxon>
        <taxon>Magnoliopsida</taxon>
        <taxon>Liliopsida</taxon>
        <taxon>Asparagales</taxon>
        <taxon>Orchidaceae</taxon>
        <taxon>Epidendroideae</taxon>
        <taxon>Malaxideae</taxon>
        <taxon>Dendrobiinae</taxon>
        <taxon>Dendrobium</taxon>
    </lineage>
</organism>
<evidence type="ECO:0000256" key="1">
    <source>
        <dbReference type="ARBA" id="ARBA00000971"/>
    </source>
</evidence>
<dbReference type="GO" id="GO:0016018">
    <property type="term" value="F:cyclosporin A binding"/>
    <property type="evidence" value="ECO:0007669"/>
    <property type="project" value="TreeGrafter"/>
</dbReference>
<feature type="region of interest" description="Disordered" evidence="6">
    <location>
        <begin position="207"/>
        <end position="662"/>
    </location>
</feature>
<dbReference type="PANTHER" id="PTHR11071">
    <property type="entry name" value="PEPTIDYL-PROLYL CIS-TRANS ISOMERASE"/>
    <property type="match status" value="1"/>
</dbReference>
<comment type="similarity">
    <text evidence="2">Belongs to the cyclophilin-type PPIase family.</text>
</comment>